<keyword evidence="3" id="KW-1185">Reference proteome</keyword>
<feature type="compositionally biased region" description="Basic and acidic residues" evidence="1">
    <location>
        <begin position="41"/>
        <end position="53"/>
    </location>
</feature>
<evidence type="ECO:0000313" key="3">
    <source>
        <dbReference type="Proteomes" id="UP000735302"/>
    </source>
</evidence>
<accession>A0AAV3ZYA6</accession>
<sequence length="79" mass="8375">MCVDGPRLCSQFSITPHDPSSFKNDQVPEDAQEIMKVVPRITERKASGADLEGRSSGGTGDSKSDLRSPETIPATGTLA</sequence>
<reference evidence="2 3" key="1">
    <citation type="journal article" date="2021" name="Elife">
        <title>Chloroplast acquisition without the gene transfer in kleptoplastic sea slugs, Plakobranchus ocellatus.</title>
        <authorList>
            <person name="Maeda T."/>
            <person name="Takahashi S."/>
            <person name="Yoshida T."/>
            <person name="Shimamura S."/>
            <person name="Takaki Y."/>
            <person name="Nagai Y."/>
            <person name="Toyoda A."/>
            <person name="Suzuki Y."/>
            <person name="Arimoto A."/>
            <person name="Ishii H."/>
            <person name="Satoh N."/>
            <person name="Nishiyama T."/>
            <person name="Hasebe M."/>
            <person name="Maruyama T."/>
            <person name="Minagawa J."/>
            <person name="Obokata J."/>
            <person name="Shigenobu S."/>
        </authorList>
    </citation>
    <scope>NUCLEOTIDE SEQUENCE [LARGE SCALE GENOMIC DNA]</scope>
</reference>
<evidence type="ECO:0000313" key="2">
    <source>
        <dbReference type="EMBL" id="GFO00891.1"/>
    </source>
</evidence>
<dbReference type="AlphaFoldDB" id="A0AAV3ZYA6"/>
<protein>
    <submittedName>
        <fullName evidence="2">Uncharacterized protein</fullName>
    </submittedName>
</protein>
<feature type="region of interest" description="Disordered" evidence="1">
    <location>
        <begin position="1"/>
        <end position="26"/>
    </location>
</feature>
<gene>
    <name evidence="2" type="ORF">PoB_002739600</name>
</gene>
<comment type="caution">
    <text evidence="2">The sequence shown here is derived from an EMBL/GenBank/DDBJ whole genome shotgun (WGS) entry which is preliminary data.</text>
</comment>
<feature type="region of interest" description="Disordered" evidence="1">
    <location>
        <begin position="41"/>
        <end position="79"/>
    </location>
</feature>
<name>A0AAV3ZYA6_9GAST</name>
<proteinExistence type="predicted"/>
<organism evidence="2 3">
    <name type="scientific">Plakobranchus ocellatus</name>
    <dbReference type="NCBI Taxonomy" id="259542"/>
    <lineage>
        <taxon>Eukaryota</taxon>
        <taxon>Metazoa</taxon>
        <taxon>Spiralia</taxon>
        <taxon>Lophotrochozoa</taxon>
        <taxon>Mollusca</taxon>
        <taxon>Gastropoda</taxon>
        <taxon>Heterobranchia</taxon>
        <taxon>Euthyneura</taxon>
        <taxon>Panpulmonata</taxon>
        <taxon>Sacoglossa</taxon>
        <taxon>Placobranchoidea</taxon>
        <taxon>Plakobranchidae</taxon>
        <taxon>Plakobranchus</taxon>
    </lineage>
</organism>
<evidence type="ECO:0000256" key="1">
    <source>
        <dbReference type="SAM" id="MobiDB-lite"/>
    </source>
</evidence>
<dbReference type="EMBL" id="BLXT01003167">
    <property type="protein sequence ID" value="GFO00891.1"/>
    <property type="molecule type" value="Genomic_DNA"/>
</dbReference>
<dbReference type="Proteomes" id="UP000735302">
    <property type="component" value="Unassembled WGS sequence"/>
</dbReference>